<name>A0A670Y0D5_PSETE</name>
<reference evidence="1" key="2">
    <citation type="submission" date="2025-09" db="UniProtKB">
        <authorList>
            <consortium name="Ensembl"/>
        </authorList>
    </citation>
    <scope>IDENTIFICATION</scope>
</reference>
<reference evidence="1" key="1">
    <citation type="submission" date="2025-08" db="UniProtKB">
        <authorList>
            <consortium name="Ensembl"/>
        </authorList>
    </citation>
    <scope>IDENTIFICATION</scope>
</reference>
<evidence type="ECO:0000313" key="1">
    <source>
        <dbReference type="Ensembl" id="ENSPTXP00000002757.1"/>
    </source>
</evidence>
<keyword evidence="2" id="KW-1185">Reference proteome</keyword>
<dbReference type="Proteomes" id="UP000472273">
    <property type="component" value="Unplaced"/>
</dbReference>
<sequence length="56" mass="6386">MRAAELFLVSRWQQKDKVLYCTCSPNPTMYKKTNLCSFLCQPPGSPSITKWVGAFL</sequence>
<protein>
    <submittedName>
        <fullName evidence="1">Uncharacterized protein</fullName>
    </submittedName>
</protein>
<dbReference type="AlphaFoldDB" id="A0A670Y0D5"/>
<organism evidence="1 2">
    <name type="scientific">Pseudonaja textilis</name>
    <name type="common">Eastern brown snake</name>
    <dbReference type="NCBI Taxonomy" id="8673"/>
    <lineage>
        <taxon>Eukaryota</taxon>
        <taxon>Metazoa</taxon>
        <taxon>Chordata</taxon>
        <taxon>Craniata</taxon>
        <taxon>Vertebrata</taxon>
        <taxon>Euteleostomi</taxon>
        <taxon>Lepidosauria</taxon>
        <taxon>Squamata</taxon>
        <taxon>Bifurcata</taxon>
        <taxon>Unidentata</taxon>
        <taxon>Episquamata</taxon>
        <taxon>Toxicofera</taxon>
        <taxon>Serpentes</taxon>
        <taxon>Colubroidea</taxon>
        <taxon>Elapidae</taxon>
        <taxon>Hydrophiinae</taxon>
        <taxon>Pseudonaja</taxon>
    </lineage>
</organism>
<proteinExistence type="predicted"/>
<dbReference type="Ensembl" id="ENSPTXT00000002837.1">
    <property type="protein sequence ID" value="ENSPTXP00000002757.1"/>
    <property type="gene ID" value="ENSPTXG00000002111.1"/>
</dbReference>
<accession>A0A670Y0D5</accession>
<evidence type="ECO:0000313" key="2">
    <source>
        <dbReference type="Proteomes" id="UP000472273"/>
    </source>
</evidence>